<accession>A0A146LMG0</accession>
<protein>
    <submittedName>
        <fullName evidence="2">Uncharacterized protein</fullName>
    </submittedName>
</protein>
<gene>
    <name evidence="2" type="ORF">g.96707</name>
</gene>
<feature type="compositionally biased region" description="Low complexity" evidence="1">
    <location>
        <begin position="42"/>
        <end position="59"/>
    </location>
</feature>
<feature type="compositionally biased region" description="Polar residues" evidence="1">
    <location>
        <begin position="32"/>
        <end position="41"/>
    </location>
</feature>
<proteinExistence type="predicted"/>
<feature type="compositionally biased region" description="Polar residues" evidence="1">
    <location>
        <begin position="60"/>
        <end position="71"/>
    </location>
</feature>
<feature type="non-terminal residue" evidence="2">
    <location>
        <position position="1"/>
    </location>
</feature>
<reference evidence="2" key="1">
    <citation type="journal article" date="2016" name="Gigascience">
        <title>De novo construction of an expanded transcriptome assembly for the western tarnished plant bug, Lygus hesperus.</title>
        <authorList>
            <person name="Tassone E.E."/>
            <person name="Geib S.M."/>
            <person name="Hall B."/>
            <person name="Fabrick J.A."/>
            <person name="Brent C.S."/>
            <person name="Hull J.J."/>
        </authorList>
    </citation>
    <scope>NUCLEOTIDE SEQUENCE</scope>
</reference>
<feature type="region of interest" description="Disordered" evidence="1">
    <location>
        <begin position="32"/>
        <end position="76"/>
    </location>
</feature>
<dbReference type="AlphaFoldDB" id="A0A146LMG0"/>
<evidence type="ECO:0000256" key="1">
    <source>
        <dbReference type="SAM" id="MobiDB-lite"/>
    </source>
</evidence>
<sequence length="144" mass="14849">PTAFSTNSMSGLTVNNLLNTAALNSLAGRNGNATNNGVTTPSNTGGSVSGAASVANSTGQANTRMSNTPINRGQPGLMNVNNNNNSNMMLNMANALNNNSSSNANNILTSPMPTHNINTNLFMSAHNMGLDSVNLSALQQQQQQ</sequence>
<name>A0A146LMG0_LYGHE</name>
<organism evidence="2">
    <name type="scientific">Lygus hesperus</name>
    <name type="common">Western plant bug</name>
    <dbReference type="NCBI Taxonomy" id="30085"/>
    <lineage>
        <taxon>Eukaryota</taxon>
        <taxon>Metazoa</taxon>
        <taxon>Ecdysozoa</taxon>
        <taxon>Arthropoda</taxon>
        <taxon>Hexapoda</taxon>
        <taxon>Insecta</taxon>
        <taxon>Pterygota</taxon>
        <taxon>Neoptera</taxon>
        <taxon>Paraneoptera</taxon>
        <taxon>Hemiptera</taxon>
        <taxon>Heteroptera</taxon>
        <taxon>Panheteroptera</taxon>
        <taxon>Cimicomorpha</taxon>
        <taxon>Miridae</taxon>
        <taxon>Mirini</taxon>
        <taxon>Lygus</taxon>
    </lineage>
</organism>
<dbReference type="EMBL" id="GDHC01009521">
    <property type="protein sequence ID" value="JAQ09108.1"/>
    <property type="molecule type" value="Transcribed_RNA"/>
</dbReference>
<feature type="non-terminal residue" evidence="2">
    <location>
        <position position="144"/>
    </location>
</feature>
<evidence type="ECO:0000313" key="2">
    <source>
        <dbReference type="EMBL" id="JAQ09108.1"/>
    </source>
</evidence>